<evidence type="ECO:0000313" key="3">
    <source>
        <dbReference type="Proteomes" id="UP000054270"/>
    </source>
</evidence>
<protein>
    <submittedName>
        <fullName evidence="2">Uncharacterized protein</fullName>
    </submittedName>
</protein>
<keyword evidence="3" id="KW-1185">Reference proteome</keyword>
<evidence type="ECO:0000256" key="1">
    <source>
        <dbReference type="SAM" id="MobiDB-lite"/>
    </source>
</evidence>
<dbReference type="AlphaFoldDB" id="A0A0D2M8Q3"/>
<gene>
    <name evidence="2" type="ORF">HYPSUDRAFT_204411</name>
</gene>
<dbReference type="OrthoDB" id="2918055at2759"/>
<evidence type="ECO:0000313" key="2">
    <source>
        <dbReference type="EMBL" id="KJA19673.1"/>
    </source>
</evidence>
<sequence>MPSPAEAYLSTVTPPGDIDLKSCPRGSDHTIKVCMGSKNPDDLGRRYFWCLGNNGQCVLKSPKSDPLNDAQHNFLHIKVAEFKQKLKDDKLAVAALGVSAPAGHRATLRSSPTAEQSDLDTEGSPYISPELTVNSTTIVHMFFGPSTRMSHTGTVINNLYSFRDDIQFWEYSNWPKTKWLMYDIVQKRWFDIPTNSYLDVGAGPLITRCKDLEADLSTFEDLEDIIDQAVNTYMVSIEHPRAPPNAAYHFQHSLPPRNSSQTLVGSSSPVASSSHPCKRKRNQF</sequence>
<feature type="region of interest" description="Disordered" evidence="1">
    <location>
        <begin position="258"/>
        <end position="284"/>
    </location>
</feature>
<proteinExistence type="predicted"/>
<feature type="region of interest" description="Disordered" evidence="1">
    <location>
        <begin position="105"/>
        <end position="126"/>
    </location>
</feature>
<dbReference type="Proteomes" id="UP000054270">
    <property type="component" value="Unassembled WGS sequence"/>
</dbReference>
<dbReference type="EMBL" id="KN817575">
    <property type="protein sequence ID" value="KJA19673.1"/>
    <property type="molecule type" value="Genomic_DNA"/>
</dbReference>
<reference evidence="3" key="1">
    <citation type="submission" date="2014-04" db="EMBL/GenBank/DDBJ databases">
        <title>Evolutionary Origins and Diversification of the Mycorrhizal Mutualists.</title>
        <authorList>
            <consortium name="DOE Joint Genome Institute"/>
            <consortium name="Mycorrhizal Genomics Consortium"/>
            <person name="Kohler A."/>
            <person name="Kuo A."/>
            <person name="Nagy L.G."/>
            <person name="Floudas D."/>
            <person name="Copeland A."/>
            <person name="Barry K.W."/>
            <person name="Cichocki N."/>
            <person name="Veneault-Fourrey C."/>
            <person name="LaButti K."/>
            <person name="Lindquist E.A."/>
            <person name="Lipzen A."/>
            <person name="Lundell T."/>
            <person name="Morin E."/>
            <person name="Murat C."/>
            <person name="Riley R."/>
            <person name="Ohm R."/>
            <person name="Sun H."/>
            <person name="Tunlid A."/>
            <person name="Henrissat B."/>
            <person name="Grigoriev I.V."/>
            <person name="Hibbett D.S."/>
            <person name="Martin F."/>
        </authorList>
    </citation>
    <scope>NUCLEOTIDE SEQUENCE [LARGE SCALE GENOMIC DNA]</scope>
    <source>
        <strain evidence="3">FD-334 SS-4</strain>
    </source>
</reference>
<organism evidence="2 3">
    <name type="scientific">Hypholoma sublateritium (strain FD-334 SS-4)</name>
    <dbReference type="NCBI Taxonomy" id="945553"/>
    <lineage>
        <taxon>Eukaryota</taxon>
        <taxon>Fungi</taxon>
        <taxon>Dikarya</taxon>
        <taxon>Basidiomycota</taxon>
        <taxon>Agaricomycotina</taxon>
        <taxon>Agaricomycetes</taxon>
        <taxon>Agaricomycetidae</taxon>
        <taxon>Agaricales</taxon>
        <taxon>Agaricineae</taxon>
        <taxon>Strophariaceae</taxon>
        <taxon>Hypholoma</taxon>
    </lineage>
</organism>
<accession>A0A0D2M8Q3</accession>
<name>A0A0D2M8Q3_HYPSF</name>